<evidence type="ECO:0000313" key="3">
    <source>
        <dbReference type="Proteomes" id="UP000027222"/>
    </source>
</evidence>
<gene>
    <name evidence="2" type="ORF">GALMADRAFT_102704</name>
</gene>
<evidence type="ECO:0000313" key="2">
    <source>
        <dbReference type="EMBL" id="KDR71303.1"/>
    </source>
</evidence>
<evidence type="ECO:0000256" key="1">
    <source>
        <dbReference type="SAM" id="SignalP"/>
    </source>
</evidence>
<keyword evidence="1" id="KW-0732">Signal</keyword>
<dbReference type="Proteomes" id="UP000027222">
    <property type="component" value="Unassembled WGS sequence"/>
</dbReference>
<sequence length="81" mass="8223">MKFALTSSTVAVVLSIPLMAVAQQCRPMCCDAVVQSVLPPGKVGINCQVGGIDCPFSGQVRACCATVVPLGGIRGTGVLCQ</sequence>
<evidence type="ECO:0008006" key="4">
    <source>
        <dbReference type="Google" id="ProtNLM"/>
    </source>
</evidence>
<dbReference type="OrthoDB" id="3439550at2759"/>
<dbReference type="AlphaFoldDB" id="A0A067SX03"/>
<reference evidence="3" key="1">
    <citation type="journal article" date="2014" name="Proc. Natl. Acad. Sci. U.S.A.">
        <title>Extensive sampling of basidiomycete genomes demonstrates inadequacy of the white-rot/brown-rot paradigm for wood decay fungi.</title>
        <authorList>
            <person name="Riley R."/>
            <person name="Salamov A.A."/>
            <person name="Brown D.W."/>
            <person name="Nagy L.G."/>
            <person name="Floudas D."/>
            <person name="Held B.W."/>
            <person name="Levasseur A."/>
            <person name="Lombard V."/>
            <person name="Morin E."/>
            <person name="Otillar R."/>
            <person name="Lindquist E.A."/>
            <person name="Sun H."/>
            <person name="LaButti K.M."/>
            <person name="Schmutz J."/>
            <person name="Jabbour D."/>
            <person name="Luo H."/>
            <person name="Baker S.E."/>
            <person name="Pisabarro A.G."/>
            <person name="Walton J.D."/>
            <person name="Blanchette R.A."/>
            <person name="Henrissat B."/>
            <person name="Martin F."/>
            <person name="Cullen D."/>
            <person name="Hibbett D.S."/>
            <person name="Grigoriev I.V."/>
        </authorList>
    </citation>
    <scope>NUCLEOTIDE SEQUENCE [LARGE SCALE GENOMIC DNA]</scope>
    <source>
        <strain evidence="3">CBS 339.88</strain>
    </source>
</reference>
<dbReference type="HOGENOM" id="CLU_2704981_0_0_1"/>
<accession>A0A067SX03</accession>
<protein>
    <recommendedName>
        <fullName evidence="4">Hydrophobin</fullName>
    </recommendedName>
</protein>
<feature type="chain" id="PRO_5001649150" description="Hydrophobin" evidence="1">
    <location>
        <begin position="23"/>
        <end position="81"/>
    </location>
</feature>
<name>A0A067SX03_GALM3</name>
<keyword evidence="3" id="KW-1185">Reference proteome</keyword>
<proteinExistence type="predicted"/>
<feature type="signal peptide" evidence="1">
    <location>
        <begin position="1"/>
        <end position="22"/>
    </location>
</feature>
<organism evidence="2 3">
    <name type="scientific">Galerina marginata (strain CBS 339.88)</name>
    <dbReference type="NCBI Taxonomy" id="685588"/>
    <lineage>
        <taxon>Eukaryota</taxon>
        <taxon>Fungi</taxon>
        <taxon>Dikarya</taxon>
        <taxon>Basidiomycota</taxon>
        <taxon>Agaricomycotina</taxon>
        <taxon>Agaricomycetes</taxon>
        <taxon>Agaricomycetidae</taxon>
        <taxon>Agaricales</taxon>
        <taxon>Agaricineae</taxon>
        <taxon>Strophariaceae</taxon>
        <taxon>Galerina</taxon>
    </lineage>
</organism>
<dbReference type="EMBL" id="KL142393">
    <property type="protein sequence ID" value="KDR71303.1"/>
    <property type="molecule type" value="Genomic_DNA"/>
</dbReference>